<dbReference type="SUPFAM" id="SSF160104">
    <property type="entry name" value="Acetoacetate decarboxylase-like"/>
    <property type="match status" value="1"/>
</dbReference>
<evidence type="ECO:0000313" key="2">
    <source>
        <dbReference type="Proteomes" id="UP001499954"/>
    </source>
</evidence>
<gene>
    <name evidence="1" type="ORF">GCM10009717_03850</name>
</gene>
<dbReference type="RefSeq" id="WP_246200710.1">
    <property type="nucleotide sequence ID" value="NZ_BAAAMK010000001.1"/>
</dbReference>
<proteinExistence type="predicted"/>
<dbReference type="InterPro" id="IPR023375">
    <property type="entry name" value="ADC_dom_sf"/>
</dbReference>
<dbReference type="PANTHER" id="PTHR39186:SF1">
    <property type="entry name" value="DUF2071 DOMAIN-CONTAINING PROTEIN"/>
    <property type="match status" value="1"/>
</dbReference>
<keyword evidence="2" id="KW-1185">Reference proteome</keyword>
<accession>A0ABN2Q3J7</accession>
<dbReference type="Proteomes" id="UP001499954">
    <property type="component" value="Unassembled WGS sequence"/>
</dbReference>
<reference evidence="1 2" key="1">
    <citation type="journal article" date="2019" name="Int. J. Syst. Evol. Microbiol.">
        <title>The Global Catalogue of Microorganisms (GCM) 10K type strain sequencing project: providing services to taxonomists for standard genome sequencing and annotation.</title>
        <authorList>
            <consortium name="The Broad Institute Genomics Platform"/>
            <consortium name="The Broad Institute Genome Sequencing Center for Infectious Disease"/>
            <person name="Wu L."/>
            <person name="Ma J."/>
        </authorList>
    </citation>
    <scope>NUCLEOTIDE SEQUENCE [LARGE SCALE GENOMIC DNA]</scope>
    <source>
        <strain evidence="1 2">JCM 13584</strain>
    </source>
</reference>
<dbReference type="Gene3D" id="2.40.400.10">
    <property type="entry name" value="Acetoacetate decarboxylase-like"/>
    <property type="match status" value="1"/>
</dbReference>
<name>A0ABN2Q3J7_9MICO</name>
<dbReference type="InterPro" id="IPR018644">
    <property type="entry name" value="DUF2071"/>
</dbReference>
<protein>
    <submittedName>
        <fullName evidence="1">DUF2071 domain-containing protein</fullName>
    </submittedName>
</protein>
<dbReference type="PANTHER" id="PTHR39186">
    <property type="entry name" value="DUF2071 FAMILY PROTEIN"/>
    <property type="match status" value="1"/>
</dbReference>
<dbReference type="EMBL" id="BAAAMK010000001">
    <property type="protein sequence ID" value="GAA1940781.1"/>
    <property type="molecule type" value="Genomic_DNA"/>
</dbReference>
<dbReference type="Pfam" id="PF09844">
    <property type="entry name" value="DUF2071"/>
    <property type="match status" value="1"/>
</dbReference>
<evidence type="ECO:0000313" key="1">
    <source>
        <dbReference type="EMBL" id="GAA1940781.1"/>
    </source>
</evidence>
<organism evidence="1 2">
    <name type="scientific">Agromyces allii</name>
    <dbReference type="NCBI Taxonomy" id="393607"/>
    <lineage>
        <taxon>Bacteria</taxon>
        <taxon>Bacillati</taxon>
        <taxon>Actinomycetota</taxon>
        <taxon>Actinomycetes</taxon>
        <taxon>Micrococcales</taxon>
        <taxon>Microbacteriaceae</taxon>
        <taxon>Agromyces</taxon>
    </lineage>
</organism>
<comment type="caution">
    <text evidence="1">The sequence shown here is derived from an EMBL/GenBank/DDBJ whole genome shotgun (WGS) entry which is preliminary data.</text>
</comment>
<sequence length="244" mass="26087">MIEPISATPPHRIERAIASQRWSDALFVHWRVDAERVAPLLPAGTRPDLHDGSSWVGLIAFRLGEARLGPVGPVPLISDFVEINVRLYAVDGAGRRGVVFRSLEASRLAAVLAARATFSLPYVWADTSGGVHGGGDGGGVDGDRVAYRSRRHGSGASAAMEATVDRSRIAQDETSAFLTARWAMFTRRLGRTRWHPNAHEPWVLHPAILTSLTDDLVAAAGLPGVVGAAPDSVLFSPGVFARFG</sequence>